<keyword evidence="3" id="KW-0418">Kinase</keyword>
<keyword evidence="2" id="KW-0808">Transferase</keyword>
<name>A0ABW9G343_9GAMM</name>
<dbReference type="RefSeq" id="WP_408621943.1">
    <property type="nucleotide sequence ID" value="NZ_JBEQCT010000001.1"/>
</dbReference>
<dbReference type="PANTHER" id="PTHR37419">
    <property type="entry name" value="SERINE/THREONINE-PROTEIN KINASE TOXIN HIPA"/>
    <property type="match status" value="1"/>
</dbReference>
<evidence type="ECO:0000313" key="5">
    <source>
        <dbReference type="EMBL" id="MFM2483789.1"/>
    </source>
</evidence>
<sequence>MTTEINVLKLTLHGHLVGYLAGAKNGRNVLHFAGSYQSNVTRPTFSLTTHPNFPRADKMLSESWATNQRLHPILSNLLPEGSLRELIAQGLKTHVDNEFHILSYLGMDLPGALVAEPMEPEDVPIHLLSSHGQVKAVKFEKLSQENKFSLAGVQMKFSMKEKDGRYNLSKDNVLGDWILKTPSTKHKEVPANEFTAMTLVSLIGVDVPEIKLVQLDRLDNLPQINLPDEKLAFAIKRFDRHEDQRIHMEDFAQVLVKYPHEKYNSGNYEQIAKILYQFSGDGLIDVQQLARRLLANILLANGDAHLKNWSLLYSDQITPRLSPAYDIVTTSVYIENEQHFALNLAKTKNWYDVSYKHFEYWATKSDIPWRAIKPHLDDAMEKARSLWPDALDNLPMHEEHKQQLRMHMQRLHEDFRI</sequence>
<evidence type="ECO:0000259" key="4">
    <source>
        <dbReference type="PROSITE" id="PS50222"/>
    </source>
</evidence>
<dbReference type="Gene3D" id="1.10.1070.20">
    <property type="match status" value="1"/>
</dbReference>
<protein>
    <submittedName>
        <fullName evidence="5">Type II toxin-antitoxin system HipA family toxin</fullName>
    </submittedName>
</protein>
<dbReference type="Pfam" id="PF13657">
    <property type="entry name" value="Couple_hipA"/>
    <property type="match status" value="1"/>
</dbReference>
<dbReference type="InterPro" id="IPR002048">
    <property type="entry name" value="EF_hand_dom"/>
</dbReference>
<proteinExistence type="inferred from homology"/>
<dbReference type="PROSITE" id="PS50222">
    <property type="entry name" value="EF_HAND_2"/>
    <property type="match status" value="1"/>
</dbReference>
<dbReference type="Proteomes" id="UP001629953">
    <property type="component" value="Unassembled WGS sequence"/>
</dbReference>
<dbReference type="PANTHER" id="PTHR37419:SF1">
    <property type="entry name" value="SERINE_THREONINE-PROTEIN KINASE TOXIN HIPA"/>
    <property type="match status" value="1"/>
</dbReference>
<feature type="domain" description="EF-hand" evidence="4">
    <location>
        <begin position="226"/>
        <end position="261"/>
    </location>
</feature>
<evidence type="ECO:0000256" key="3">
    <source>
        <dbReference type="ARBA" id="ARBA00022777"/>
    </source>
</evidence>
<evidence type="ECO:0000256" key="1">
    <source>
        <dbReference type="ARBA" id="ARBA00010164"/>
    </source>
</evidence>
<dbReference type="InterPro" id="IPR011992">
    <property type="entry name" value="EF-hand-dom_pair"/>
</dbReference>
<comment type="caution">
    <text evidence="5">The sequence shown here is derived from an EMBL/GenBank/DDBJ whole genome shotgun (WGS) entry which is preliminary data.</text>
</comment>
<reference evidence="5 6" key="1">
    <citation type="journal article" date="2013" name="Int. J. Syst. Evol. Microbiol.">
        <title>Celerinatantimonas yamalensis sp. nov., a cold-adapted diazotrophic bacterium from a cold permafrost brine.</title>
        <authorList>
            <person name="Shcherbakova V."/>
            <person name="Chuvilskaya N."/>
            <person name="Rivkina E."/>
            <person name="Demidov N."/>
            <person name="Uchaeva V."/>
            <person name="Suetin S."/>
            <person name="Suzina N."/>
            <person name="Gilichinsky D."/>
        </authorList>
    </citation>
    <scope>NUCLEOTIDE SEQUENCE [LARGE SCALE GENOMIC DNA]</scope>
    <source>
        <strain evidence="5 6">C7</strain>
    </source>
</reference>
<dbReference type="SUPFAM" id="SSF47473">
    <property type="entry name" value="EF-hand"/>
    <property type="match status" value="1"/>
</dbReference>
<evidence type="ECO:0000256" key="2">
    <source>
        <dbReference type="ARBA" id="ARBA00022679"/>
    </source>
</evidence>
<dbReference type="Pfam" id="PF07804">
    <property type="entry name" value="HipA_C"/>
    <property type="match status" value="1"/>
</dbReference>
<dbReference type="InterPro" id="IPR012893">
    <property type="entry name" value="HipA-like_C"/>
</dbReference>
<dbReference type="InterPro" id="IPR052028">
    <property type="entry name" value="HipA_Ser/Thr_kinase"/>
</dbReference>
<evidence type="ECO:0000313" key="6">
    <source>
        <dbReference type="Proteomes" id="UP001629953"/>
    </source>
</evidence>
<accession>A0ABW9G343</accession>
<dbReference type="EMBL" id="JBEQCT010000001">
    <property type="protein sequence ID" value="MFM2483789.1"/>
    <property type="molecule type" value="Genomic_DNA"/>
</dbReference>
<organism evidence="5 6">
    <name type="scientific">Celerinatantimonas yamalensis</name>
    <dbReference type="NCBI Taxonomy" id="559956"/>
    <lineage>
        <taxon>Bacteria</taxon>
        <taxon>Pseudomonadati</taxon>
        <taxon>Pseudomonadota</taxon>
        <taxon>Gammaproteobacteria</taxon>
        <taxon>Celerinatantimonadaceae</taxon>
        <taxon>Celerinatantimonas</taxon>
    </lineage>
</organism>
<dbReference type="NCBIfam" id="TIGR03071">
    <property type="entry name" value="couple_hipA"/>
    <property type="match status" value="1"/>
</dbReference>
<gene>
    <name evidence="5" type="ORF">ABUE30_01660</name>
</gene>
<comment type="similarity">
    <text evidence="1">Belongs to the HipA Ser/Thr kinase family.</text>
</comment>
<dbReference type="InterPro" id="IPR017508">
    <property type="entry name" value="HipA_N1"/>
</dbReference>
<keyword evidence="6" id="KW-1185">Reference proteome</keyword>